<accession>A0A934K0X1</accession>
<dbReference type="Proteomes" id="UP000606991">
    <property type="component" value="Unassembled WGS sequence"/>
</dbReference>
<evidence type="ECO:0000256" key="1">
    <source>
        <dbReference type="SAM" id="MobiDB-lite"/>
    </source>
</evidence>
<dbReference type="GO" id="GO:0003677">
    <property type="term" value="F:DNA binding"/>
    <property type="evidence" value="ECO:0007669"/>
    <property type="project" value="InterPro"/>
</dbReference>
<proteinExistence type="predicted"/>
<dbReference type="NCBIfam" id="TIGR01764">
    <property type="entry name" value="excise"/>
    <property type="match status" value="1"/>
</dbReference>
<dbReference type="InterPro" id="IPR010093">
    <property type="entry name" value="SinI_DNA-bd"/>
</dbReference>
<evidence type="ECO:0000313" key="4">
    <source>
        <dbReference type="Proteomes" id="UP000606991"/>
    </source>
</evidence>
<dbReference type="AlphaFoldDB" id="A0A934K0X1"/>
<protein>
    <submittedName>
        <fullName evidence="3">Helix-turn-helix domain-containing protein</fullName>
    </submittedName>
</protein>
<gene>
    <name evidence="3" type="ORF">JF886_10225</name>
</gene>
<sequence>MKLHTDPNSVTHSTVSPGRLLDVHQVADVLGCGRTLVYELLGRGELRHMKIGRLTRVPSSEVDRYVRRQMGVEDGEAVMQPAPRLSRRASPGPTLPF</sequence>
<feature type="region of interest" description="Disordered" evidence="1">
    <location>
        <begin position="73"/>
        <end position="97"/>
    </location>
</feature>
<dbReference type="EMBL" id="JAEKNS010000107">
    <property type="protein sequence ID" value="MBJ7595217.1"/>
    <property type="molecule type" value="Genomic_DNA"/>
</dbReference>
<reference evidence="3 4" key="1">
    <citation type="submission" date="2020-10" db="EMBL/GenBank/DDBJ databases">
        <title>Ca. Dormibacterota MAGs.</title>
        <authorList>
            <person name="Montgomery K."/>
        </authorList>
    </citation>
    <scope>NUCLEOTIDE SEQUENCE [LARGE SCALE GENOMIC DNA]</scope>
    <source>
        <strain evidence="3">SC8812_S17_18</strain>
    </source>
</reference>
<dbReference type="Pfam" id="PF12728">
    <property type="entry name" value="HTH_17"/>
    <property type="match status" value="1"/>
</dbReference>
<evidence type="ECO:0000259" key="2">
    <source>
        <dbReference type="Pfam" id="PF12728"/>
    </source>
</evidence>
<dbReference type="InterPro" id="IPR041657">
    <property type="entry name" value="HTH_17"/>
</dbReference>
<comment type="caution">
    <text evidence="3">The sequence shown here is derived from an EMBL/GenBank/DDBJ whole genome shotgun (WGS) entry which is preliminary data.</text>
</comment>
<feature type="domain" description="Helix-turn-helix" evidence="2">
    <location>
        <begin position="20"/>
        <end position="69"/>
    </location>
</feature>
<organism evidence="3 4">
    <name type="scientific">Candidatus Aeolococcus gillhamiae</name>
    <dbReference type="NCBI Taxonomy" id="3127015"/>
    <lineage>
        <taxon>Bacteria</taxon>
        <taxon>Bacillati</taxon>
        <taxon>Candidatus Dormiibacterota</taxon>
        <taxon>Candidatus Dormibacteria</taxon>
        <taxon>Candidatus Aeolococcales</taxon>
        <taxon>Candidatus Aeolococcaceae</taxon>
        <taxon>Candidatus Aeolococcus</taxon>
    </lineage>
</organism>
<evidence type="ECO:0000313" key="3">
    <source>
        <dbReference type="EMBL" id="MBJ7595217.1"/>
    </source>
</evidence>
<name>A0A934K0X1_9BACT</name>